<evidence type="ECO:0000313" key="1">
    <source>
        <dbReference type="EMBL" id="GAA2688235.1"/>
    </source>
</evidence>
<reference evidence="1 2" key="1">
    <citation type="journal article" date="2019" name="Int. J. Syst. Evol. Microbiol.">
        <title>The Global Catalogue of Microorganisms (GCM) 10K type strain sequencing project: providing services to taxonomists for standard genome sequencing and annotation.</title>
        <authorList>
            <consortium name="The Broad Institute Genomics Platform"/>
            <consortium name="The Broad Institute Genome Sequencing Center for Infectious Disease"/>
            <person name="Wu L."/>
            <person name="Ma J."/>
        </authorList>
    </citation>
    <scope>NUCLEOTIDE SEQUENCE [LARGE SCALE GENOMIC DNA]</scope>
    <source>
        <strain evidence="1 2">JCM 6835</strain>
    </source>
</reference>
<proteinExistence type="predicted"/>
<protein>
    <submittedName>
        <fullName evidence="1">Uncharacterized protein</fullName>
    </submittedName>
</protein>
<comment type="caution">
    <text evidence="1">The sequence shown here is derived from an EMBL/GenBank/DDBJ whole genome shotgun (WGS) entry which is preliminary data.</text>
</comment>
<gene>
    <name evidence="1" type="ORF">GCM10010412_076770</name>
</gene>
<accession>A0ABN3SXV9</accession>
<name>A0ABN3SXV9_9ACTN</name>
<evidence type="ECO:0000313" key="2">
    <source>
        <dbReference type="Proteomes" id="UP001501666"/>
    </source>
</evidence>
<dbReference type="Proteomes" id="UP001501666">
    <property type="component" value="Unassembled WGS sequence"/>
</dbReference>
<organism evidence="1 2">
    <name type="scientific">Nonomuraea recticatena</name>
    <dbReference type="NCBI Taxonomy" id="46178"/>
    <lineage>
        <taxon>Bacteria</taxon>
        <taxon>Bacillati</taxon>
        <taxon>Actinomycetota</taxon>
        <taxon>Actinomycetes</taxon>
        <taxon>Streptosporangiales</taxon>
        <taxon>Streptosporangiaceae</taxon>
        <taxon>Nonomuraea</taxon>
    </lineage>
</organism>
<keyword evidence="2" id="KW-1185">Reference proteome</keyword>
<sequence>MVAFVAALWGEPVAAAINDTAPYAAVRRVLLSWSERVRDMVVHSVESVVSCRLGAAAPSFHPDPRSTSTVI</sequence>
<dbReference type="EMBL" id="BAAATE010000029">
    <property type="protein sequence ID" value="GAA2688235.1"/>
    <property type="molecule type" value="Genomic_DNA"/>
</dbReference>